<dbReference type="OrthoDB" id="10251079at2759"/>
<name>A0A1J4MAF2_9CRYT</name>
<evidence type="ECO:0000313" key="9">
    <source>
        <dbReference type="EMBL" id="OII70983.1"/>
    </source>
</evidence>
<feature type="transmembrane region" description="Helical" evidence="8">
    <location>
        <begin position="12"/>
        <end position="34"/>
    </location>
</feature>
<dbReference type="AlphaFoldDB" id="A0A1J4MAF2"/>
<dbReference type="EMBL" id="LRBP01000032">
    <property type="protein sequence ID" value="OII70983.1"/>
    <property type="molecule type" value="Genomic_DNA"/>
</dbReference>
<organism evidence="9 10">
    <name type="scientific">Cryptosporidium ubiquitum</name>
    <dbReference type="NCBI Taxonomy" id="857276"/>
    <lineage>
        <taxon>Eukaryota</taxon>
        <taxon>Sar</taxon>
        <taxon>Alveolata</taxon>
        <taxon>Apicomplexa</taxon>
        <taxon>Conoidasida</taxon>
        <taxon>Coccidia</taxon>
        <taxon>Eucoccidiorida</taxon>
        <taxon>Eimeriorina</taxon>
        <taxon>Cryptosporidiidae</taxon>
        <taxon>Cryptosporidium</taxon>
    </lineage>
</organism>
<evidence type="ECO:0000256" key="5">
    <source>
        <dbReference type="ARBA" id="ARBA00023098"/>
    </source>
</evidence>
<reference evidence="9 10" key="1">
    <citation type="submission" date="2016-10" db="EMBL/GenBank/DDBJ databases">
        <title>Reductive evolution of mitochondrial metabolism and differential evolution of invasion-related proteins in Cryptosporidium.</title>
        <authorList>
            <person name="Liu S."/>
            <person name="Roellig D.M."/>
            <person name="Guo Y."/>
            <person name="Li N."/>
            <person name="Frace M.A."/>
            <person name="Tang K."/>
            <person name="Zhang L."/>
            <person name="Feng Y."/>
            <person name="Xiao L."/>
        </authorList>
    </citation>
    <scope>NUCLEOTIDE SEQUENCE [LARGE SCALE GENOMIC DNA]</scope>
    <source>
        <strain evidence="9">39726</strain>
    </source>
</reference>
<dbReference type="Proteomes" id="UP000186176">
    <property type="component" value="Unassembled WGS sequence"/>
</dbReference>
<keyword evidence="10" id="KW-1185">Reference proteome</keyword>
<keyword evidence="7" id="KW-1208">Phospholipid metabolism</keyword>
<gene>
    <name evidence="9" type="ORF">cubi_03281</name>
</gene>
<evidence type="ECO:0000256" key="6">
    <source>
        <dbReference type="ARBA" id="ARBA00023136"/>
    </source>
</evidence>
<dbReference type="RefSeq" id="XP_028873080.1">
    <property type="nucleotide sequence ID" value="XM_029020294.1"/>
</dbReference>
<keyword evidence="2 9" id="KW-0808">Transferase</keyword>
<dbReference type="GO" id="GO:0006661">
    <property type="term" value="P:phosphatidylinositol biosynthetic process"/>
    <property type="evidence" value="ECO:0007669"/>
    <property type="project" value="TreeGrafter"/>
</dbReference>
<evidence type="ECO:0000256" key="7">
    <source>
        <dbReference type="ARBA" id="ARBA00023264"/>
    </source>
</evidence>
<evidence type="ECO:0000256" key="3">
    <source>
        <dbReference type="ARBA" id="ARBA00022692"/>
    </source>
</evidence>
<dbReference type="GO" id="GO:0016020">
    <property type="term" value="C:membrane"/>
    <property type="evidence" value="ECO:0007669"/>
    <property type="project" value="UniProtKB-SubCell"/>
</dbReference>
<protein>
    <submittedName>
        <fullName evidence="9">CDP-diacylglycerol-inositol 3-phosphatidyltransferase isoform 1</fullName>
    </submittedName>
</protein>
<comment type="caution">
    <text evidence="9">The sequence shown here is derived from an EMBL/GenBank/DDBJ whole genome shotgun (WGS) entry which is preliminary data.</text>
</comment>
<sequence length="156" mass="17945">MLDMITDRCSTVIIIILAITLNRSYTSLMILFLIGDISGHWLYMASSILTGKNSHKNVEKNMWPILKLYYSSKPLLFTLHACNEILWLTLYAQGSIHNKGTNLKQLNQIDQKFLSIIPYILYAVLPFALIKNIINFVHLFYGCNIFLDIDSENTKN</sequence>
<dbReference type="GO" id="GO:0003881">
    <property type="term" value="F:CDP-diacylglycerol-inositol 3-phosphatidyltransferase activity"/>
    <property type="evidence" value="ECO:0007669"/>
    <property type="project" value="TreeGrafter"/>
</dbReference>
<keyword evidence="6 8" id="KW-0472">Membrane</keyword>
<keyword evidence="3 8" id="KW-0812">Transmembrane</keyword>
<evidence type="ECO:0000256" key="2">
    <source>
        <dbReference type="ARBA" id="ARBA00022679"/>
    </source>
</evidence>
<keyword evidence="5" id="KW-0443">Lipid metabolism</keyword>
<evidence type="ECO:0000256" key="1">
    <source>
        <dbReference type="ARBA" id="ARBA00004141"/>
    </source>
</evidence>
<accession>A0A1J4MAF2</accession>
<dbReference type="PANTHER" id="PTHR15362">
    <property type="entry name" value="PHOSPHATIDYLINOSITOL SYNTHASE"/>
    <property type="match status" value="1"/>
</dbReference>
<evidence type="ECO:0000313" key="10">
    <source>
        <dbReference type="Proteomes" id="UP000186176"/>
    </source>
</evidence>
<feature type="transmembrane region" description="Helical" evidence="8">
    <location>
        <begin position="113"/>
        <end position="134"/>
    </location>
</feature>
<dbReference type="VEuPathDB" id="CryptoDB:cubi_03281"/>
<dbReference type="GeneID" id="39980073"/>
<proteinExistence type="predicted"/>
<dbReference type="GO" id="GO:0005794">
    <property type="term" value="C:Golgi apparatus"/>
    <property type="evidence" value="ECO:0007669"/>
    <property type="project" value="TreeGrafter"/>
</dbReference>
<keyword evidence="4 8" id="KW-1133">Transmembrane helix</keyword>
<evidence type="ECO:0000256" key="8">
    <source>
        <dbReference type="SAM" id="Phobius"/>
    </source>
</evidence>
<dbReference type="PANTHER" id="PTHR15362:SF4">
    <property type="entry name" value="CDP-DIACYLGLYCEROL--INOSITOL 3-PHOSPHATIDYLTRANSFERASE"/>
    <property type="match status" value="1"/>
</dbReference>
<evidence type="ECO:0000256" key="4">
    <source>
        <dbReference type="ARBA" id="ARBA00022989"/>
    </source>
</evidence>
<comment type="subcellular location">
    <subcellularLocation>
        <location evidence="1">Membrane</location>
        <topology evidence="1">Multi-pass membrane protein</topology>
    </subcellularLocation>
</comment>